<dbReference type="InterPro" id="IPR036582">
    <property type="entry name" value="Mao_N_sf"/>
</dbReference>
<dbReference type="InterPro" id="IPR012854">
    <property type="entry name" value="Cu_amine_oxidase-like_N"/>
</dbReference>
<proteinExistence type="predicted"/>
<protein>
    <recommendedName>
        <fullName evidence="1">Copper amine oxidase-like N-terminal domain-containing protein</fullName>
    </recommendedName>
</protein>
<evidence type="ECO:0000313" key="2">
    <source>
        <dbReference type="EMBL" id="GIQ71366.1"/>
    </source>
</evidence>
<comment type="caution">
    <text evidence="2">The sequence shown here is derived from an EMBL/GenBank/DDBJ whole genome shotgun (WGS) entry which is preliminary data.</text>
</comment>
<dbReference type="SUPFAM" id="SSF55383">
    <property type="entry name" value="Copper amine oxidase, domain N"/>
    <property type="match status" value="1"/>
</dbReference>
<dbReference type="Gene3D" id="3.30.457.10">
    <property type="entry name" value="Copper amine oxidase-like, N-terminal domain"/>
    <property type="match status" value="1"/>
</dbReference>
<feature type="domain" description="Copper amine oxidase-like N-terminal" evidence="1">
    <location>
        <begin position="98"/>
        <end position="195"/>
    </location>
</feature>
<keyword evidence="3" id="KW-1185">Reference proteome</keyword>
<dbReference type="Pfam" id="PF07833">
    <property type="entry name" value="Cu_amine_oxidN1"/>
    <property type="match status" value="1"/>
</dbReference>
<organism evidence="2 3">
    <name type="scientific">Xylanibacillus composti</name>
    <dbReference type="NCBI Taxonomy" id="1572762"/>
    <lineage>
        <taxon>Bacteria</taxon>
        <taxon>Bacillati</taxon>
        <taxon>Bacillota</taxon>
        <taxon>Bacilli</taxon>
        <taxon>Bacillales</taxon>
        <taxon>Paenibacillaceae</taxon>
        <taxon>Xylanibacillus</taxon>
    </lineage>
</organism>
<evidence type="ECO:0000313" key="3">
    <source>
        <dbReference type="Proteomes" id="UP000677918"/>
    </source>
</evidence>
<name>A0A8J4H7F0_9BACL</name>
<sequence length="200" mass="21791">MRKMKRMTIGMLISLLIGMLISLLIGMPAHAADGYFWSDAKPLPSCSQNSREGGRGQMGIVIDGEKVELDLPACEEASKNHVFVTVDGKYLNTVAGIGAEPFIENGRTMLPLRVLADAFGFEVDWAQPEQKITLAKDGKETVLHIGKPEMLVDGNKIALTGAVPLIRSNVTFLPVRQLAEVLGIQVGWDEATRTAQFSNR</sequence>
<dbReference type="AlphaFoldDB" id="A0A8J4H7F0"/>
<reference evidence="2" key="1">
    <citation type="submission" date="2021-04" db="EMBL/GenBank/DDBJ databases">
        <title>Draft genome sequence of Xylanibacillus composti strain K13.</title>
        <authorList>
            <person name="Uke A."/>
            <person name="Chhe C."/>
            <person name="Baramee S."/>
            <person name="Kosugi A."/>
        </authorList>
    </citation>
    <scope>NUCLEOTIDE SEQUENCE</scope>
    <source>
        <strain evidence="2">K13</strain>
    </source>
</reference>
<evidence type="ECO:0000259" key="1">
    <source>
        <dbReference type="Pfam" id="PF07833"/>
    </source>
</evidence>
<dbReference type="EMBL" id="BOVK01000082">
    <property type="protein sequence ID" value="GIQ71366.1"/>
    <property type="molecule type" value="Genomic_DNA"/>
</dbReference>
<dbReference type="RefSeq" id="WP_213414160.1">
    <property type="nucleotide sequence ID" value="NZ_BOVK01000082.1"/>
</dbReference>
<accession>A0A8J4H7F0</accession>
<dbReference type="Proteomes" id="UP000677918">
    <property type="component" value="Unassembled WGS sequence"/>
</dbReference>
<gene>
    <name evidence="2" type="ORF">XYCOK13_41900</name>
</gene>